<keyword evidence="3" id="KW-1185">Reference proteome</keyword>
<dbReference type="EMBL" id="FOFU01000001">
    <property type="protein sequence ID" value="SEP84872.1"/>
    <property type="molecule type" value="Genomic_DNA"/>
</dbReference>
<evidence type="ECO:0000313" key="3">
    <source>
        <dbReference type="Proteomes" id="UP000182360"/>
    </source>
</evidence>
<dbReference type="Proteomes" id="UP000182360">
    <property type="component" value="Unassembled WGS sequence"/>
</dbReference>
<feature type="transmembrane region" description="Helical" evidence="1">
    <location>
        <begin position="20"/>
        <end position="41"/>
    </location>
</feature>
<dbReference type="RefSeq" id="WP_074640741.1">
    <property type="nucleotide sequence ID" value="NZ_FOFU01000001.1"/>
</dbReference>
<gene>
    <name evidence="2" type="ORF">SAMN04487977_101603</name>
</gene>
<evidence type="ECO:0000313" key="2">
    <source>
        <dbReference type="EMBL" id="SEP84872.1"/>
    </source>
</evidence>
<reference evidence="2 3" key="1">
    <citation type="submission" date="2016-10" db="EMBL/GenBank/DDBJ databases">
        <authorList>
            <person name="de Groot N.N."/>
        </authorList>
    </citation>
    <scope>NUCLEOTIDE SEQUENCE [LARGE SCALE GENOMIC DNA]</scope>
    <source>
        <strain evidence="2 3">B25</strain>
    </source>
</reference>
<keyword evidence="1" id="KW-0812">Transmembrane</keyword>
<sequence>MKTIIELLLPQSSQIMNFSFWLQVFSAIFLPIIVLVIEYLGKTMAFSINKKNDVNFYVDDKIISGEEVIVKTIREYEEFSFLNSVPAVFFSNIVWGLTYIPTNLPNTTVKIIMIITEIIILVFDSILYGYSYLGIPKDSKGIKIIERFIFVILLICSYFMLITGPKIN</sequence>
<keyword evidence="1" id="KW-0472">Membrane</keyword>
<proteinExistence type="predicted"/>
<dbReference type="AlphaFoldDB" id="A0A1H9B784"/>
<feature type="transmembrane region" description="Helical" evidence="1">
    <location>
        <begin position="144"/>
        <end position="162"/>
    </location>
</feature>
<keyword evidence="1" id="KW-1133">Transmembrane helix</keyword>
<name>A0A1H9B784_9SPIR</name>
<feature type="transmembrane region" description="Helical" evidence="1">
    <location>
        <begin position="81"/>
        <end position="100"/>
    </location>
</feature>
<feature type="transmembrane region" description="Helical" evidence="1">
    <location>
        <begin position="112"/>
        <end position="132"/>
    </location>
</feature>
<protein>
    <submittedName>
        <fullName evidence="2">Uncharacterized protein</fullName>
    </submittedName>
</protein>
<organism evidence="2 3">
    <name type="scientific">Treponema bryantii</name>
    <dbReference type="NCBI Taxonomy" id="163"/>
    <lineage>
        <taxon>Bacteria</taxon>
        <taxon>Pseudomonadati</taxon>
        <taxon>Spirochaetota</taxon>
        <taxon>Spirochaetia</taxon>
        <taxon>Spirochaetales</taxon>
        <taxon>Treponemataceae</taxon>
        <taxon>Treponema</taxon>
    </lineage>
</organism>
<evidence type="ECO:0000256" key="1">
    <source>
        <dbReference type="SAM" id="Phobius"/>
    </source>
</evidence>
<accession>A0A1H9B784</accession>